<proteinExistence type="predicted"/>
<dbReference type="CDD" id="cd02042">
    <property type="entry name" value="ParAB_family"/>
    <property type="match status" value="1"/>
</dbReference>
<comment type="caution">
    <text evidence="2">The sequence shown here is derived from an EMBL/GenBank/DDBJ whole genome shotgun (WGS) entry which is preliminary data.</text>
</comment>
<dbReference type="InterPro" id="IPR027417">
    <property type="entry name" value="P-loop_NTPase"/>
</dbReference>
<dbReference type="Pfam" id="PF13614">
    <property type="entry name" value="AAA_31"/>
    <property type="match status" value="1"/>
</dbReference>
<dbReference type="SUPFAM" id="SSF52540">
    <property type="entry name" value="P-loop containing nucleoside triphosphate hydrolases"/>
    <property type="match status" value="1"/>
</dbReference>
<dbReference type="InterPro" id="IPR025669">
    <property type="entry name" value="AAA_dom"/>
</dbReference>
<protein>
    <submittedName>
        <fullName evidence="2">ParA family protein</fullName>
    </submittedName>
</protein>
<keyword evidence="3" id="KW-1185">Reference proteome</keyword>
<dbReference type="PANTHER" id="PTHR13696:SF52">
    <property type="entry name" value="PARA FAMILY PROTEIN CT_582"/>
    <property type="match status" value="1"/>
</dbReference>
<evidence type="ECO:0000313" key="2">
    <source>
        <dbReference type="EMBL" id="MFK4752225.1"/>
    </source>
</evidence>
<dbReference type="PANTHER" id="PTHR13696">
    <property type="entry name" value="P-LOOP CONTAINING NUCLEOSIDE TRIPHOSPHATE HYDROLASE"/>
    <property type="match status" value="1"/>
</dbReference>
<organism evidence="2 3">
    <name type="scientific">Oceanobacter antarcticus</name>
    <dbReference type="NCBI Taxonomy" id="3133425"/>
    <lineage>
        <taxon>Bacteria</taxon>
        <taxon>Pseudomonadati</taxon>
        <taxon>Pseudomonadota</taxon>
        <taxon>Gammaproteobacteria</taxon>
        <taxon>Oceanospirillales</taxon>
        <taxon>Oceanospirillaceae</taxon>
        <taxon>Oceanobacter</taxon>
    </lineage>
</organism>
<evidence type="ECO:0000313" key="3">
    <source>
        <dbReference type="Proteomes" id="UP001620597"/>
    </source>
</evidence>
<accession>A0ABW8NGZ6</accession>
<dbReference type="PIRSF" id="PIRSF009320">
    <property type="entry name" value="Nuc_binding_HP_1000"/>
    <property type="match status" value="1"/>
</dbReference>
<dbReference type="Proteomes" id="UP001620597">
    <property type="component" value="Unassembled WGS sequence"/>
</dbReference>
<feature type="domain" description="AAA" evidence="1">
    <location>
        <begin position="1"/>
        <end position="165"/>
    </location>
</feature>
<dbReference type="Gene3D" id="3.40.50.300">
    <property type="entry name" value="P-loop containing nucleotide triphosphate hydrolases"/>
    <property type="match status" value="1"/>
</dbReference>
<dbReference type="EMBL" id="JBBKTX010000007">
    <property type="protein sequence ID" value="MFK4752225.1"/>
    <property type="molecule type" value="Genomic_DNA"/>
</dbReference>
<evidence type="ECO:0000259" key="1">
    <source>
        <dbReference type="Pfam" id="PF13614"/>
    </source>
</evidence>
<sequence length="244" mass="27357">MRAIAVFQLKGGVGKTTSAVNLAALAASNSIRTLLWDLDPQGAATWILGVEPDRKQDKVWSEGKPIGRYIYPTQYDRLDVLAADISLRKFHQSVADKRTARDLTTDAISMLGEDYELVVIDCPPVLSPQIEGVLQAVDKILVPIEPSLLSIRAYEQSKQQLDWVKSKQWMPFVTLIDRRKSAHVKWAAEVAPKIRELLPVFIGHSASAERMLELRSPIVVCQPHVPLSRNYRALWAAVKEQLKL</sequence>
<dbReference type="RefSeq" id="WP_369856797.1">
    <property type="nucleotide sequence ID" value="NZ_JBBKTX010000007.1"/>
</dbReference>
<dbReference type="InterPro" id="IPR050678">
    <property type="entry name" value="DNA_Partitioning_ATPase"/>
</dbReference>
<name>A0ABW8NGZ6_9GAMM</name>
<reference evidence="2 3" key="1">
    <citation type="submission" date="2024-03" db="EMBL/GenBank/DDBJ databases">
        <title>High-quality draft genome sequence of Oceanobacter sp. wDCs-4.</title>
        <authorList>
            <person name="Dong C."/>
        </authorList>
    </citation>
    <scope>NUCLEOTIDE SEQUENCE [LARGE SCALE GENOMIC DNA]</scope>
    <source>
        <strain evidence="3">wDCs-4</strain>
    </source>
</reference>
<gene>
    <name evidence="2" type="ORF">WG929_07375</name>
</gene>